<accession>A0A8S1JUT6</accession>
<reference evidence="2" key="1">
    <citation type="submission" date="2021-01" db="EMBL/GenBank/DDBJ databases">
        <authorList>
            <consortium name="Genoscope - CEA"/>
            <person name="William W."/>
        </authorList>
    </citation>
    <scope>NUCLEOTIDE SEQUENCE</scope>
</reference>
<feature type="region of interest" description="Disordered" evidence="1">
    <location>
        <begin position="220"/>
        <end position="239"/>
    </location>
</feature>
<keyword evidence="3" id="KW-1185">Reference proteome</keyword>
<dbReference type="EMBL" id="CAJJDM010000007">
    <property type="protein sequence ID" value="CAD8046604.1"/>
    <property type="molecule type" value="Genomic_DNA"/>
</dbReference>
<name>A0A8S1JUT6_PARPR</name>
<evidence type="ECO:0000313" key="2">
    <source>
        <dbReference type="EMBL" id="CAD8046604.1"/>
    </source>
</evidence>
<evidence type="ECO:0000313" key="3">
    <source>
        <dbReference type="Proteomes" id="UP000688137"/>
    </source>
</evidence>
<dbReference type="OMA" id="HFFSEIT"/>
<comment type="caution">
    <text evidence="2">The sequence shown here is derived from an EMBL/GenBank/DDBJ whole genome shotgun (WGS) entry which is preliminary data.</text>
</comment>
<sequence>MDKYFEFSKSKDESRLSIDSQELLRQVETKIHQAQSPTFISPQKQYLNQADHYDQKEQIDYLSFKEQTTIKRLLNLRDDYKQFLKNIKSYQDQLIQSISEAMKKVADKGNRYLQDQEYELRLQLQEIQKNKELINSYSNCHIIQSPLKQKNNFFSEITYKVSELNNYILEFFDHDNSIQSNRYQKKLNFSNYKELSSKKKFKASPSPFKEIDRVLQLKTSSSKPQLQGNKPQFSGNKTPQDLNQFIEVLKLKINNTKNNNIIQNRPNFSSNFLQSKLNMSSKRLSIEQQLQSQNKIFFQSVF</sequence>
<dbReference type="AlphaFoldDB" id="A0A8S1JUT6"/>
<dbReference type="Proteomes" id="UP000688137">
    <property type="component" value="Unassembled WGS sequence"/>
</dbReference>
<proteinExistence type="predicted"/>
<gene>
    <name evidence="2" type="ORF">PPRIM_AZ9-3.1.T0100500</name>
</gene>
<evidence type="ECO:0000256" key="1">
    <source>
        <dbReference type="SAM" id="MobiDB-lite"/>
    </source>
</evidence>
<protein>
    <submittedName>
        <fullName evidence="2">Uncharacterized protein</fullName>
    </submittedName>
</protein>
<organism evidence="2 3">
    <name type="scientific">Paramecium primaurelia</name>
    <dbReference type="NCBI Taxonomy" id="5886"/>
    <lineage>
        <taxon>Eukaryota</taxon>
        <taxon>Sar</taxon>
        <taxon>Alveolata</taxon>
        <taxon>Ciliophora</taxon>
        <taxon>Intramacronucleata</taxon>
        <taxon>Oligohymenophorea</taxon>
        <taxon>Peniculida</taxon>
        <taxon>Parameciidae</taxon>
        <taxon>Paramecium</taxon>
    </lineage>
</organism>